<organism evidence="1 2">
    <name type="scientific">Myriangium duriaei CBS 260.36</name>
    <dbReference type="NCBI Taxonomy" id="1168546"/>
    <lineage>
        <taxon>Eukaryota</taxon>
        <taxon>Fungi</taxon>
        <taxon>Dikarya</taxon>
        <taxon>Ascomycota</taxon>
        <taxon>Pezizomycotina</taxon>
        <taxon>Dothideomycetes</taxon>
        <taxon>Dothideomycetidae</taxon>
        <taxon>Myriangiales</taxon>
        <taxon>Myriangiaceae</taxon>
        <taxon>Myriangium</taxon>
    </lineage>
</organism>
<keyword evidence="2" id="KW-1185">Reference proteome</keyword>
<dbReference type="Proteomes" id="UP000799439">
    <property type="component" value="Unassembled WGS sequence"/>
</dbReference>
<accession>A0A9P4IU82</accession>
<proteinExistence type="predicted"/>
<protein>
    <submittedName>
        <fullName evidence="1">Uncharacterized protein</fullName>
    </submittedName>
</protein>
<gene>
    <name evidence="1" type="ORF">K461DRAFT_282951</name>
</gene>
<comment type="caution">
    <text evidence="1">The sequence shown here is derived from an EMBL/GenBank/DDBJ whole genome shotgun (WGS) entry which is preliminary data.</text>
</comment>
<evidence type="ECO:0000313" key="1">
    <source>
        <dbReference type="EMBL" id="KAF2148491.1"/>
    </source>
</evidence>
<dbReference type="EMBL" id="ML996093">
    <property type="protein sequence ID" value="KAF2148491.1"/>
    <property type="molecule type" value="Genomic_DNA"/>
</dbReference>
<name>A0A9P4IU82_9PEZI</name>
<evidence type="ECO:0000313" key="2">
    <source>
        <dbReference type="Proteomes" id="UP000799439"/>
    </source>
</evidence>
<sequence length="228" mass="25734">MGQCPICHYEIFEYEFTTAQFDINIPVRMSIVNHEAREVALDWVQKQAVPATLKGSKVVKQFDPQVDALFLPAANFDEFVENCLETNSEAHNNAKSSVKNIAISEAAVLDSDDMRGILRAFPQLKALYIVVDCNLEEPDETHWCELGSRSGGVFVWNAETRVFDFVDSENGDPQASTYGPRVPSSHCIWDDLRNDLDRSLDAIGYSLGMFKKIKSFEVRPVAVCHRRK</sequence>
<reference evidence="1" key="1">
    <citation type="journal article" date="2020" name="Stud. Mycol.">
        <title>101 Dothideomycetes genomes: a test case for predicting lifestyles and emergence of pathogens.</title>
        <authorList>
            <person name="Haridas S."/>
            <person name="Albert R."/>
            <person name="Binder M."/>
            <person name="Bloem J."/>
            <person name="Labutti K."/>
            <person name="Salamov A."/>
            <person name="Andreopoulos B."/>
            <person name="Baker S."/>
            <person name="Barry K."/>
            <person name="Bills G."/>
            <person name="Bluhm B."/>
            <person name="Cannon C."/>
            <person name="Castanera R."/>
            <person name="Culley D."/>
            <person name="Daum C."/>
            <person name="Ezra D."/>
            <person name="Gonzalez J."/>
            <person name="Henrissat B."/>
            <person name="Kuo A."/>
            <person name="Liang C."/>
            <person name="Lipzen A."/>
            <person name="Lutzoni F."/>
            <person name="Magnuson J."/>
            <person name="Mondo S."/>
            <person name="Nolan M."/>
            <person name="Ohm R."/>
            <person name="Pangilinan J."/>
            <person name="Park H.-J."/>
            <person name="Ramirez L."/>
            <person name="Alfaro M."/>
            <person name="Sun H."/>
            <person name="Tritt A."/>
            <person name="Yoshinaga Y."/>
            <person name="Zwiers L.-H."/>
            <person name="Turgeon B."/>
            <person name="Goodwin S."/>
            <person name="Spatafora J."/>
            <person name="Crous P."/>
            <person name="Grigoriev I."/>
        </authorList>
    </citation>
    <scope>NUCLEOTIDE SEQUENCE</scope>
    <source>
        <strain evidence="1">CBS 260.36</strain>
    </source>
</reference>
<dbReference type="AlphaFoldDB" id="A0A9P4IU82"/>